<dbReference type="InterPro" id="IPR050275">
    <property type="entry name" value="PGM_Phosphatase"/>
</dbReference>
<protein>
    <submittedName>
        <fullName evidence="1">Histidine phosphatase family protein</fullName>
    </submittedName>
</protein>
<dbReference type="GO" id="GO:0016791">
    <property type="term" value="F:phosphatase activity"/>
    <property type="evidence" value="ECO:0007669"/>
    <property type="project" value="TreeGrafter"/>
</dbReference>
<sequence length="213" mass="24074">MTARRLHLVRHGEVHNPARVLYGRLPDYHLSDAGRRMAHDAAEHVASLDRPVSELRCSPLERTQESAEPFTELFGLEAVHDVRIIEPANVFEGKRMSRALRNPFNWRHLRRPSVPSWGEAYTSVAQRMRAAMDEAWDAAERGPAVHDGDIVFVSHQAPIWITHLSVAGLPLRHDPRTRRCALSSVTSFERVGDVWREIEYVEPAAKGIDLGAV</sequence>
<dbReference type="GO" id="GO:0005737">
    <property type="term" value="C:cytoplasm"/>
    <property type="evidence" value="ECO:0007669"/>
    <property type="project" value="TreeGrafter"/>
</dbReference>
<evidence type="ECO:0000313" key="2">
    <source>
        <dbReference type="Proteomes" id="UP000515708"/>
    </source>
</evidence>
<dbReference type="Proteomes" id="UP000515708">
    <property type="component" value="Chromosome"/>
</dbReference>
<dbReference type="Gene3D" id="3.40.50.1240">
    <property type="entry name" value="Phosphoglycerate mutase-like"/>
    <property type="match status" value="1"/>
</dbReference>
<reference evidence="1 2" key="1">
    <citation type="journal article" date="2020" name="Front. Microbiol.">
        <title>Design of Bacterial Strain-Specific qPCR Assays Using NGS Data and Publicly Available Resources and Its Application to Track Biocontrol Strains.</title>
        <authorList>
            <person name="Hernandez I."/>
            <person name="Sant C."/>
            <person name="Martinez R."/>
            <person name="Fernandez C."/>
        </authorList>
    </citation>
    <scope>NUCLEOTIDE SEQUENCE [LARGE SCALE GENOMIC DNA]</scope>
    <source>
        <strain evidence="1 2">B24</strain>
    </source>
</reference>
<dbReference type="AlphaFoldDB" id="A0A7D7WEK9"/>
<proteinExistence type="predicted"/>
<accession>A0A7D7WEK9</accession>
<dbReference type="SMART" id="SM00855">
    <property type="entry name" value="PGAM"/>
    <property type="match status" value="1"/>
</dbReference>
<dbReference type="SUPFAM" id="SSF53254">
    <property type="entry name" value="Phosphoglycerate mutase-like"/>
    <property type="match status" value="1"/>
</dbReference>
<name>A0A7D7WEK9_9MICO</name>
<dbReference type="PANTHER" id="PTHR48100">
    <property type="entry name" value="BROAD-SPECIFICITY PHOSPHATASE YOR283W-RELATED"/>
    <property type="match status" value="1"/>
</dbReference>
<dbReference type="InterPro" id="IPR029033">
    <property type="entry name" value="His_PPase_superfam"/>
</dbReference>
<organism evidence="1 2">
    <name type="scientific">Microbacterium esteraromaticum</name>
    <dbReference type="NCBI Taxonomy" id="57043"/>
    <lineage>
        <taxon>Bacteria</taxon>
        <taxon>Bacillati</taxon>
        <taxon>Actinomycetota</taxon>
        <taxon>Actinomycetes</taxon>
        <taxon>Micrococcales</taxon>
        <taxon>Microbacteriaceae</taxon>
        <taxon>Microbacterium</taxon>
    </lineage>
</organism>
<dbReference type="CDD" id="cd07067">
    <property type="entry name" value="HP_PGM_like"/>
    <property type="match status" value="1"/>
</dbReference>
<gene>
    <name evidence="1" type="ORF">FVO59_08870</name>
</gene>
<dbReference type="PANTHER" id="PTHR48100:SF51">
    <property type="entry name" value="PHOSPHOGLYCERATE MUTASE"/>
    <property type="match status" value="1"/>
</dbReference>
<evidence type="ECO:0000313" key="1">
    <source>
        <dbReference type="EMBL" id="QMU97319.1"/>
    </source>
</evidence>
<dbReference type="RefSeq" id="WP_182252312.1">
    <property type="nucleotide sequence ID" value="NZ_CP043732.1"/>
</dbReference>
<dbReference type="EMBL" id="CP043732">
    <property type="protein sequence ID" value="QMU97319.1"/>
    <property type="molecule type" value="Genomic_DNA"/>
</dbReference>
<dbReference type="Pfam" id="PF00300">
    <property type="entry name" value="His_Phos_1"/>
    <property type="match status" value="1"/>
</dbReference>
<dbReference type="InterPro" id="IPR013078">
    <property type="entry name" value="His_Pase_superF_clade-1"/>
</dbReference>